<gene>
    <name evidence="7" type="ORF">CMU51_10815</name>
</gene>
<proteinExistence type="predicted"/>
<evidence type="ECO:0000256" key="5">
    <source>
        <dbReference type="ARBA" id="ARBA00023136"/>
    </source>
</evidence>
<evidence type="ECO:0000313" key="7">
    <source>
        <dbReference type="EMBL" id="MDV3664550.1"/>
    </source>
</evidence>
<feature type="transmembrane region" description="Helical" evidence="6">
    <location>
        <begin position="61"/>
        <end position="86"/>
    </location>
</feature>
<feature type="transmembrane region" description="Helical" evidence="6">
    <location>
        <begin position="379"/>
        <end position="400"/>
    </location>
</feature>
<dbReference type="Proteomes" id="UP001189000">
    <property type="component" value="Unassembled WGS sequence"/>
</dbReference>
<feature type="transmembrane region" description="Helical" evidence="6">
    <location>
        <begin position="107"/>
        <end position="125"/>
    </location>
</feature>
<comment type="subcellular location">
    <subcellularLocation>
        <location evidence="1">Cell membrane</location>
        <topology evidence="1">Multi-pass membrane protein</topology>
    </subcellularLocation>
</comment>
<organism evidence="7 8">
    <name type="scientific">Elizabethkingia anophelis</name>
    <dbReference type="NCBI Taxonomy" id="1117645"/>
    <lineage>
        <taxon>Bacteria</taxon>
        <taxon>Pseudomonadati</taxon>
        <taxon>Bacteroidota</taxon>
        <taxon>Flavobacteriia</taxon>
        <taxon>Flavobacteriales</taxon>
        <taxon>Weeksellaceae</taxon>
        <taxon>Elizabethkingia</taxon>
    </lineage>
</organism>
<feature type="transmembrane region" description="Helical" evidence="6">
    <location>
        <begin position="438"/>
        <end position="457"/>
    </location>
</feature>
<comment type="caution">
    <text evidence="7">The sequence shown here is derived from an EMBL/GenBank/DDBJ whole genome shotgun (WGS) entry which is preliminary data.</text>
</comment>
<evidence type="ECO:0000256" key="4">
    <source>
        <dbReference type="ARBA" id="ARBA00022989"/>
    </source>
</evidence>
<keyword evidence="4 6" id="KW-1133">Transmembrane helix</keyword>
<evidence type="ECO:0000256" key="6">
    <source>
        <dbReference type="SAM" id="Phobius"/>
    </source>
</evidence>
<dbReference type="InterPro" id="IPR005495">
    <property type="entry name" value="LptG/LptF_permease"/>
</dbReference>
<keyword evidence="5 6" id="KW-0472">Membrane</keyword>
<sequence length="492" mass="56907">MAFYIEYMIKKLDQYIIKTFFGPFLFIFSVLCFIFIVNIIWTQMGQLAGKGLSAWEISKLLFYMGVTVVKMVLPLTILLAAIMTFGDFGERYELAAMKSAGISLLRVMRPLLIMVILLSVLLYFFSNNIIPDFQRKAKNMLYNIASSRPALNFTPGQFIDTVPGMTIKFDEIKGENGEHVTGVFIHKVANSYEDNQTVVAKNGKFVQAVDKHYLKLILYNGYIFQDQIANKDFKEREKQANQAIKFDSLVQHFDVSLLLNKALEEQNITDDYQFQTYNQIAKTLKKKRKDDKDAFNTISQDIVSQQNGYVSYIDKIKTDKKLIKQPFKLDSLKGEKKMEALYYAHNKLQAAKSAYQMKNDQIIDIIKYYTKVVMYQQRIISYSFTCVIFFLIGASLGSIIRKGGMGLPVIIAIVIFILFYVINLMTENIAWKGEMNPYLATWLPNMILLPFGVWMTYKALTDSQLFDAEKYKAFFKPIVNRFSKPKEHQRYQ</sequence>
<dbReference type="EMBL" id="NWGY01000011">
    <property type="protein sequence ID" value="MDV3664550.1"/>
    <property type="molecule type" value="Genomic_DNA"/>
</dbReference>
<dbReference type="PANTHER" id="PTHR33529">
    <property type="entry name" value="SLR0882 PROTEIN-RELATED"/>
    <property type="match status" value="1"/>
</dbReference>
<dbReference type="Pfam" id="PF03739">
    <property type="entry name" value="LptF_LptG"/>
    <property type="match status" value="1"/>
</dbReference>
<accession>A0AAE4P1T0</accession>
<evidence type="ECO:0000256" key="1">
    <source>
        <dbReference type="ARBA" id="ARBA00004651"/>
    </source>
</evidence>
<dbReference type="GO" id="GO:0015920">
    <property type="term" value="P:lipopolysaccharide transport"/>
    <property type="evidence" value="ECO:0007669"/>
    <property type="project" value="TreeGrafter"/>
</dbReference>
<keyword evidence="3 6" id="KW-0812">Transmembrane</keyword>
<dbReference type="PANTHER" id="PTHR33529:SF6">
    <property type="entry name" value="YJGP_YJGQ FAMILY PERMEASE"/>
    <property type="match status" value="1"/>
</dbReference>
<evidence type="ECO:0000256" key="3">
    <source>
        <dbReference type="ARBA" id="ARBA00022692"/>
    </source>
</evidence>
<evidence type="ECO:0000256" key="2">
    <source>
        <dbReference type="ARBA" id="ARBA00022475"/>
    </source>
</evidence>
<name>A0AAE4P1T0_9FLAO</name>
<feature type="transmembrane region" description="Helical" evidence="6">
    <location>
        <begin position="20"/>
        <end position="41"/>
    </location>
</feature>
<protein>
    <submittedName>
        <fullName evidence="7">Permease</fullName>
    </submittedName>
</protein>
<dbReference type="AlphaFoldDB" id="A0AAE4P1T0"/>
<evidence type="ECO:0000313" key="8">
    <source>
        <dbReference type="Proteomes" id="UP001189000"/>
    </source>
</evidence>
<reference evidence="7" key="1">
    <citation type="submission" date="2023-02" db="EMBL/GenBank/DDBJ databases">
        <title>Elizabethkingia anophelis draft genomes.</title>
        <authorList>
            <person name="Nicholson A.C."/>
            <person name="Whitney A.M."/>
            <person name="Humrighouse B.W."/>
            <person name="Villarma A."/>
            <person name="Bell M."/>
            <person name="Mcquiston J."/>
        </authorList>
    </citation>
    <scope>NUCLEOTIDE SEQUENCE</scope>
    <source>
        <strain evidence="7">B4955</strain>
    </source>
</reference>
<feature type="transmembrane region" description="Helical" evidence="6">
    <location>
        <begin position="407"/>
        <end position="426"/>
    </location>
</feature>
<dbReference type="GO" id="GO:0043190">
    <property type="term" value="C:ATP-binding cassette (ABC) transporter complex"/>
    <property type="evidence" value="ECO:0007669"/>
    <property type="project" value="TreeGrafter"/>
</dbReference>
<keyword evidence="2" id="KW-1003">Cell membrane</keyword>